<proteinExistence type="predicted"/>
<dbReference type="AlphaFoldDB" id="A0AAE1LTZ0"/>
<reference evidence="2" key="1">
    <citation type="submission" date="2021-07" db="EMBL/GenBank/DDBJ databases">
        <authorList>
            <person name="Catto M.A."/>
            <person name="Jacobson A."/>
            <person name="Kennedy G."/>
            <person name="Labadie P."/>
            <person name="Hunt B.G."/>
            <person name="Srinivasan R."/>
        </authorList>
    </citation>
    <scope>NUCLEOTIDE SEQUENCE</scope>
    <source>
        <strain evidence="2">PL_HMW_Pooled</strain>
        <tissue evidence="2">Head</tissue>
    </source>
</reference>
<sequence length="312" mass="34545">MLFDIAHQNALDMIQIQEDIDFLLAQREVGRRGCMALRDGNLARKLRRKLANATKAAERRQRLQNAERRALENALQLMNVPSVPDVDENDNNVNEPVDTEYAEPVSSLGAPKRKRAVLSPFLLQMFDRAKVSCRKGAALVLTAHGKESENVVMSKSTLHRAREEGAKLDAELVNTDVIGTRAALHWDGKLLPDVDGDEKVDRLPVLLTGNGREILLGVPKISAGTGLQQAIAMIPKVASAFTLDLEVKHGDPFPSIPRAIRITDHLLKKMEDFILRLVNATERPQVEERIRSAETGFLIALYLFLGAEGLGQ</sequence>
<keyword evidence="3" id="KW-1185">Reference proteome</keyword>
<accession>A0AAE1LTZ0</accession>
<evidence type="ECO:0000313" key="3">
    <source>
        <dbReference type="Proteomes" id="UP001219518"/>
    </source>
</evidence>
<evidence type="ECO:0000313" key="2">
    <source>
        <dbReference type="EMBL" id="KAK3931625.1"/>
    </source>
</evidence>
<dbReference type="EMBL" id="JAHWGI010001427">
    <property type="protein sequence ID" value="KAK3931625.1"/>
    <property type="molecule type" value="Genomic_DNA"/>
</dbReference>
<name>A0AAE1LTZ0_9NEOP</name>
<protein>
    <submittedName>
        <fullName evidence="2">Translation factor GUF1-like protein, mitochondrial</fullName>
    </submittedName>
</protein>
<evidence type="ECO:0000256" key="1">
    <source>
        <dbReference type="SAM" id="Coils"/>
    </source>
</evidence>
<comment type="caution">
    <text evidence="2">The sequence shown here is derived from an EMBL/GenBank/DDBJ whole genome shotgun (WGS) entry which is preliminary data.</text>
</comment>
<dbReference type="Proteomes" id="UP001219518">
    <property type="component" value="Unassembled WGS sequence"/>
</dbReference>
<feature type="coiled-coil region" evidence="1">
    <location>
        <begin position="43"/>
        <end position="73"/>
    </location>
</feature>
<organism evidence="2 3">
    <name type="scientific">Frankliniella fusca</name>
    <dbReference type="NCBI Taxonomy" id="407009"/>
    <lineage>
        <taxon>Eukaryota</taxon>
        <taxon>Metazoa</taxon>
        <taxon>Ecdysozoa</taxon>
        <taxon>Arthropoda</taxon>
        <taxon>Hexapoda</taxon>
        <taxon>Insecta</taxon>
        <taxon>Pterygota</taxon>
        <taxon>Neoptera</taxon>
        <taxon>Paraneoptera</taxon>
        <taxon>Thysanoptera</taxon>
        <taxon>Terebrantia</taxon>
        <taxon>Thripoidea</taxon>
        <taxon>Thripidae</taxon>
        <taxon>Frankliniella</taxon>
    </lineage>
</organism>
<gene>
    <name evidence="2" type="ORF">KUF71_007440</name>
</gene>
<keyword evidence="1" id="KW-0175">Coiled coil</keyword>
<reference evidence="2" key="2">
    <citation type="journal article" date="2023" name="BMC Genomics">
        <title>Pest status, molecular evolution, and epigenetic factors derived from the genome assembly of Frankliniella fusca, a thysanopteran phytovirus vector.</title>
        <authorList>
            <person name="Catto M.A."/>
            <person name="Labadie P.E."/>
            <person name="Jacobson A.L."/>
            <person name="Kennedy G.G."/>
            <person name="Srinivasan R."/>
            <person name="Hunt B.G."/>
        </authorList>
    </citation>
    <scope>NUCLEOTIDE SEQUENCE</scope>
    <source>
        <strain evidence="2">PL_HMW_Pooled</strain>
    </source>
</reference>